<dbReference type="Proteomes" id="UP000270299">
    <property type="component" value="Unassembled WGS sequence"/>
</dbReference>
<evidence type="ECO:0000259" key="14">
    <source>
        <dbReference type="PROSITE" id="PS50885"/>
    </source>
</evidence>
<keyword evidence="4" id="KW-0597">Phosphoprotein</keyword>
<keyword evidence="16" id="KW-1185">Reference proteome</keyword>
<keyword evidence="10 12" id="KW-0472">Membrane</keyword>
<dbReference type="InterPro" id="IPR036097">
    <property type="entry name" value="HisK_dim/P_sf"/>
</dbReference>
<evidence type="ECO:0000313" key="15">
    <source>
        <dbReference type="EMBL" id="RLP70289.1"/>
    </source>
</evidence>
<evidence type="ECO:0000256" key="4">
    <source>
        <dbReference type="ARBA" id="ARBA00022553"/>
    </source>
</evidence>
<dbReference type="GO" id="GO:0000155">
    <property type="term" value="F:phosphorelay sensor kinase activity"/>
    <property type="evidence" value="ECO:0007669"/>
    <property type="project" value="InterPro"/>
</dbReference>
<keyword evidence="6 12" id="KW-0812">Transmembrane</keyword>
<dbReference type="SMART" id="SM00387">
    <property type="entry name" value="HATPase_c"/>
    <property type="match status" value="1"/>
</dbReference>
<dbReference type="SUPFAM" id="SSF158472">
    <property type="entry name" value="HAMP domain-like"/>
    <property type="match status" value="1"/>
</dbReference>
<protein>
    <recommendedName>
        <fullName evidence="3">histidine kinase</fullName>
        <ecNumber evidence="3">2.7.13.3</ecNumber>
    </recommendedName>
</protein>
<comment type="catalytic activity">
    <reaction evidence="1">
        <text>ATP + protein L-histidine = ADP + protein N-phospho-L-histidine.</text>
        <dbReference type="EC" id="2.7.13.3"/>
    </reaction>
</comment>
<dbReference type="PROSITE" id="PS50885">
    <property type="entry name" value="HAMP"/>
    <property type="match status" value="1"/>
</dbReference>
<dbReference type="Gene3D" id="1.10.287.130">
    <property type="match status" value="1"/>
</dbReference>
<evidence type="ECO:0000256" key="3">
    <source>
        <dbReference type="ARBA" id="ARBA00012438"/>
    </source>
</evidence>
<evidence type="ECO:0000256" key="1">
    <source>
        <dbReference type="ARBA" id="ARBA00000085"/>
    </source>
</evidence>
<evidence type="ECO:0000256" key="9">
    <source>
        <dbReference type="ARBA" id="ARBA00023012"/>
    </source>
</evidence>
<evidence type="ECO:0000256" key="11">
    <source>
        <dbReference type="SAM" id="MobiDB-lite"/>
    </source>
</evidence>
<dbReference type="GO" id="GO:0005886">
    <property type="term" value="C:plasma membrane"/>
    <property type="evidence" value="ECO:0007669"/>
    <property type="project" value="UniProtKB-SubCell"/>
</dbReference>
<dbReference type="InterPro" id="IPR036890">
    <property type="entry name" value="HATPase_C_sf"/>
</dbReference>
<dbReference type="InterPro" id="IPR003660">
    <property type="entry name" value="HAMP_dom"/>
</dbReference>
<evidence type="ECO:0000256" key="6">
    <source>
        <dbReference type="ARBA" id="ARBA00022692"/>
    </source>
</evidence>
<dbReference type="SMART" id="SM00304">
    <property type="entry name" value="HAMP"/>
    <property type="match status" value="1"/>
</dbReference>
<dbReference type="PANTHER" id="PTHR45436">
    <property type="entry name" value="SENSOR HISTIDINE KINASE YKOH"/>
    <property type="match status" value="1"/>
</dbReference>
<dbReference type="EC" id="2.7.13.3" evidence="3"/>
<dbReference type="Gene3D" id="3.30.565.10">
    <property type="entry name" value="Histidine kinase-like ATPase, C-terminal domain"/>
    <property type="match status" value="1"/>
</dbReference>
<dbReference type="CDD" id="cd06225">
    <property type="entry name" value="HAMP"/>
    <property type="match status" value="1"/>
</dbReference>
<dbReference type="EMBL" id="RCUV01000011">
    <property type="protein sequence ID" value="RLP70289.1"/>
    <property type="molecule type" value="Genomic_DNA"/>
</dbReference>
<dbReference type="Pfam" id="PF02518">
    <property type="entry name" value="HATPase_c"/>
    <property type="match status" value="1"/>
</dbReference>
<feature type="transmembrane region" description="Helical" evidence="12">
    <location>
        <begin position="189"/>
        <end position="209"/>
    </location>
</feature>
<sequence>MAEPTRRRMSLRSRIVLAATAVVAVALLLGAAGFVLLLQQSLRDGVQAAAEQSLNDLVSRVEASGLESISTDAPPPATPDDDDDDDDNDPDDDDDDPVTQSTEDFLANYDDDEAFFQVIDENGTVVAASENATGIGILVLPTNGDARTISLPGESAQFVTVGSEADGLTILTGRSIESIGETTETVTRLLAIALPVLLAFVALTTWFVVGRALRPVERMRREVDDVTSANLHQRIADPGSSDEIGRLAATMNRMLDRLDVSQKAQRRFISDASHELKSPLASMRQYAEVAQAHPDRVGVSDLSEVVLDEGARLERLVQGMLVLAKADEHSLAPTRTAVDLDDLVLAEARRLKDMTPHAIDTSAVGPARVLGDVGLLGQALRNVADNAARHAAGRVRFELSESGGQVLLAISDDGNGIPDDARERVFERFVRLDEARARESGGSGLGLSIVREIAQAHGGSVIAIAGELGGARFEMRMPAASDSGS</sequence>
<evidence type="ECO:0000256" key="8">
    <source>
        <dbReference type="ARBA" id="ARBA00022989"/>
    </source>
</evidence>
<dbReference type="OrthoDB" id="9786919at2"/>
<dbReference type="Gene3D" id="6.10.340.10">
    <property type="match status" value="1"/>
</dbReference>
<dbReference type="InterPro" id="IPR005467">
    <property type="entry name" value="His_kinase_dom"/>
</dbReference>
<keyword evidence="9" id="KW-0902">Two-component regulatory system</keyword>
<evidence type="ECO:0000256" key="12">
    <source>
        <dbReference type="SAM" id="Phobius"/>
    </source>
</evidence>
<dbReference type="InterPro" id="IPR003594">
    <property type="entry name" value="HATPase_dom"/>
</dbReference>
<accession>A0A3L6ZR83</accession>
<feature type="domain" description="HAMP" evidence="14">
    <location>
        <begin position="210"/>
        <end position="263"/>
    </location>
</feature>
<dbReference type="AlphaFoldDB" id="A0A3L6ZR83"/>
<dbReference type="SMART" id="SM00388">
    <property type="entry name" value="HisKA"/>
    <property type="match status" value="1"/>
</dbReference>
<proteinExistence type="predicted"/>
<dbReference type="PANTHER" id="PTHR45436:SF5">
    <property type="entry name" value="SENSOR HISTIDINE KINASE TRCS"/>
    <property type="match status" value="1"/>
</dbReference>
<dbReference type="CDD" id="cd00082">
    <property type="entry name" value="HisKA"/>
    <property type="match status" value="1"/>
</dbReference>
<dbReference type="PRINTS" id="PR00344">
    <property type="entry name" value="BCTRLSENSOR"/>
</dbReference>
<dbReference type="Pfam" id="PF00672">
    <property type="entry name" value="HAMP"/>
    <property type="match status" value="1"/>
</dbReference>
<keyword evidence="8 12" id="KW-1133">Transmembrane helix</keyword>
<feature type="domain" description="Histidine kinase" evidence="13">
    <location>
        <begin position="271"/>
        <end position="481"/>
    </location>
</feature>
<evidence type="ECO:0000256" key="2">
    <source>
        <dbReference type="ARBA" id="ARBA00004236"/>
    </source>
</evidence>
<dbReference type="InterPro" id="IPR003661">
    <property type="entry name" value="HisK_dim/P_dom"/>
</dbReference>
<dbReference type="InterPro" id="IPR050428">
    <property type="entry name" value="TCS_sensor_his_kinase"/>
</dbReference>
<reference evidence="15 16" key="1">
    <citation type="submission" date="2018-10" db="EMBL/GenBank/DDBJ databases">
        <authorList>
            <person name="Li J."/>
        </authorList>
    </citation>
    <scope>NUCLEOTIDE SEQUENCE [LARGE SCALE GENOMIC DNA]</scope>
    <source>
        <strain evidence="15 16">CCTCC AB209002</strain>
    </source>
</reference>
<dbReference type="RefSeq" id="WP_121673348.1">
    <property type="nucleotide sequence ID" value="NZ_BMXM01000007.1"/>
</dbReference>
<dbReference type="InterPro" id="IPR004358">
    <property type="entry name" value="Sig_transdc_His_kin-like_C"/>
</dbReference>
<evidence type="ECO:0000256" key="7">
    <source>
        <dbReference type="ARBA" id="ARBA00022777"/>
    </source>
</evidence>
<evidence type="ECO:0000256" key="5">
    <source>
        <dbReference type="ARBA" id="ARBA00022679"/>
    </source>
</evidence>
<feature type="compositionally biased region" description="Acidic residues" evidence="11">
    <location>
        <begin position="79"/>
        <end position="97"/>
    </location>
</feature>
<evidence type="ECO:0000259" key="13">
    <source>
        <dbReference type="PROSITE" id="PS50109"/>
    </source>
</evidence>
<feature type="region of interest" description="Disordered" evidence="11">
    <location>
        <begin position="65"/>
        <end position="101"/>
    </location>
</feature>
<keyword evidence="5" id="KW-0808">Transferase</keyword>
<comment type="subcellular location">
    <subcellularLocation>
        <location evidence="2">Cell membrane</location>
    </subcellularLocation>
</comment>
<name>A0A3L6ZR83_9MICO</name>
<evidence type="ECO:0000256" key="10">
    <source>
        <dbReference type="ARBA" id="ARBA00023136"/>
    </source>
</evidence>
<dbReference type="SUPFAM" id="SSF55874">
    <property type="entry name" value="ATPase domain of HSP90 chaperone/DNA topoisomerase II/histidine kinase"/>
    <property type="match status" value="1"/>
</dbReference>
<keyword evidence="7" id="KW-0418">Kinase</keyword>
<dbReference type="SUPFAM" id="SSF47384">
    <property type="entry name" value="Homodimeric domain of signal transducing histidine kinase"/>
    <property type="match status" value="1"/>
</dbReference>
<comment type="caution">
    <text evidence="15">The sequence shown here is derived from an EMBL/GenBank/DDBJ whole genome shotgun (WGS) entry which is preliminary data.</text>
</comment>
<organism evidence="15 16">
    <name type="scientific">Mycetocola manganoxydans</name>
    <dbReference type="NCBI Taxonomy" id="699879"/>
    <lineage>
        <taxon>Bacteria</taxon>
        <taxon>Bacillati</taxon>
        <taxon>Actinomycetota</taxon>
        <taxon>Actinomycetes</taxon>
        <taxon>Micrococcales</taxon>
        <taxon>Microbacteriaceae</taxon>
        <taxon>Mycetocola</taxon>
    </lineage>
</organism>
<gene>
    <name evidence="15" type="ORF">D9V29_10585</name>
</gene>
<dbReference type="PROSITE" id="PS50109">
    <property type="entry name" value="HIS_KIN"/>
    <property type="match status" value="1"/>
</dbReference>
<dbReference type="Pfam" id="PF00512">
    <property type="entry name" value="HisKA"/>
    <property type="match status" value="1"/>
</dbReference>
<evidence type="ECO:0000313" key="16">
    <source>
        <dbReference type="Proteomes" id="UP000270299"/>
    </source>
</evidence>